<dbReference type="Gene3D" id="2.30.130.40">
    <property type="entry name" value="LON domain-like"/>
    <property type="match status" value="1"/>
</dbReference>
<keyword evidence="2" id="KW-0645">Protease</keyword>
<evidence type="ECO:0000313" key="2">
    <source>
        <dbReference type="EMBL" id="GIU45981.1"/>
    </source>
</evidence>
<feature type="domain" description="Lon N-terminal" evidence="1">
    <location>
        <begin position="7"/>
        <end position="187"/>
    </location>
</feature>
<proteinExistence type="predicted"/>
<dbReference type="InterPro" id="IPR046336">
    <property type="entry name" value="Lon_prtase_N_sf"/>
</dbReference>
<evidence type="ECO:0000313" key="3">
    <source>
        <dbReference type="Proteomes" id="UP000761574"/>
    </source>
</evidence>
<dbReference type="RefSeq" id="WP_119978111.1">
    <property type="nucleotide sequence ID" value="NZ_BPFB01000014.1"/>
</dbReference>
<dbReference type="InterPro" id="IPR003111">
    <property type="entry name" value="Lon_prtase_N"/>
</dbReference>
<dbReference type="Pfam" id="PF02190">
    <property type="entry name" value="LON_substr_bdg"/>
    <property type="match status" value="1"/>
</dbReference>
<evidence type="ECO:0000259" key="1">
    <source>
        <dbReference type="Pfam" id="PF02190"/>
    </source>
</evidence>
<accession>A0ABQ4PEP4</accession>
<reference evidence="2 3" key="1">
    <citation type="submission" date="2021-05" db="EMBL/GenBank/DDBJ databases">
        <title>Molecular characterization for Shewanella algae harboring chromosomal blaOXA-55-like strains isolated from clinical and environment sample.</title>
        <authorList>
            <person name="Ohama Y."/>
            <person name="Aoki K."/>
            <person name="Harada S."/>
            <person name="Moriya K."/>
            <person name="Ishii Y."/>
            <person name="Tateda K."/>
        </authorList>
    </citation>
    <scope>NUCLEOTIDE SEQUENCE [LARGE SCALE GENOMIC DNA]</scope>
    <source>
        <strain evidence="2 3">LMG 23746</strain>
    </source>
</reference>
<dbReference type="GO" id="GO:0008233">
    <property type="term" value="F:peptidase activity"/>
    <property type="evidence" value="ECO:0007669"/>
    <property type="project" value="UniProtKB-KW"/>
</dbReference>
<keyword evidence="2" id="KW-0378">Hydrolase</keyword>
<dbReference type="InterPro" id="IPR015947">
    <property type="entry name" value="PUA-like_sf"/>
</dbReference>
<sequence length="194" mass="21886">MLTQEMALIIRDELLLPAGRVEIRVAGPSGLSLIAEVLKGHYALAFGMAKTDSIPPCYTIATQCEIIDFNLLDDGCLGVVLEGQQRVKILSASQRKDGNWIALTLGCHNWQQEPIKGEFELISAALEQFYRVNPALFELYSDLHLEDASWVSQRWLEVLPLYNRDKQVLVNQPDCHKTMDFVLELIKSHANHNI</sequence>
<gene>
    <name evidence="2" type="ORF">TUM4630_15380</name>
</gene>
<dbReference type="EMBL" id="BPFB01000014">
    <property type="protein sequence ID" value="GIU45981.1"/>
    <property type="molecule type" value="Genomic_DNA"/>
</dbReference>
<keyword evidence="3" id="KW-1185">Reference proteome</keyword>
<dbReference type="GO" id="GO:0006508">
    <property type="term" value="P:proteolysis"/>
    <property type="evidence" value="ECO:0007669"/>
    <property type="project" value="UniProtKB-KW"/>
</dbReference>
<organism evidence="2 3">
    <name type="scientific">Shewanella algidipiscicola</name>
    <dbReference type="NCBI Taxonomy" id="614070"/>
    <lineage>
        <taxon>Bacteria</taxon>
        <taxon>Pseudomonadati</taxon>
        <taxon>Pseudomonadota</taxon>
        <taxon>Gammaproteobacteria</taxon>
        <taxon>Alteromonadales</taxon>
        <taxon>Shewanellaceae</taxon>
        <taxon>Shewanella</taxon>
    </lineage>
</organism>
<protein>
    <submittedName>
        <fullName evidence="2">ATP-dependent protease</fullName>
    </submittedName>
</protein>
<dbReference type="Proteomes" id="UP000761574">
    <property type="component" value="Unassembled WGS sequence"/>
</dbReference>
<dbReference type="Gene3D" id="1.10.4060.10">
    <property type="entry name" value="BPP1347 like domain"/>
    <property type="match status" value="1"/>
</dbReference>
<comment type="caution">
    <text evidence="2">The sequence shown here is derived from an EMBL/GenBank/DDBJ whole genome shotgun (WGS) entry which is preliminary data.</text>
</comment>
<dbReference type="SUPFAM" id="SSF88697">
    <property type="entry name" value="PUA domain-like"/>
    <property type="match status" value="1"/>
</dbReference>
<name>A0ABQ4PEP4_9GAMM</name>